<reference evidence="4 5" key="1">
    <citation type="submission" date="2021-06" db="EMBL/GenBank/DDBJ databases">
        <authorList>
            <person name="Palmer J.M."/>
        </authorList>
    </citation>
    <scope>NUCLEOTIDE SEQUENCE [LARGE SCALE GENOMIC DNA]</scope>
    <source>
        <strain evidence="4 5">GA_2019</strain>
        <tissue evidence="4">Muscle</tissue>
    </source>
</reference>
<name>A0ABV0NSK9_9TELE</name>
<keyword evidence="5" id="KW-1185">Reference proteome</keyword>
<dbReference type="PANTHER" id="PTHR22957:SF547">
    <property type="entry name" value="TBC1 DOMAIN FAMILY MEMBER 16"/>
    <property type="match status" value="1"/>
</dbReference>
<dbReference type="InterPro" id="IPR000195">
    <property type="entry name" value="Rab-GAP-TBC_dom"/>
</dbReference>
<evidence type="ECO:0000259" key="3">
    <source>
        <dbReference type="PROSITE" id="PS50086"/>
    </source>
</evidence>
<evidence type="ECO:0000313" key="5">
    <source>
        <dbReference type="Proteomes" id="UP001476798"/>
    </source>
</evidence>
<dbReference type="InterPro" id="IPR035969">
    <property type="entry name" value="Rab-GAP_TBC_sf"/>
</dbReference>
<dbReference type="PROSITE" id="PS50086">
    <property type="entry name" value="TBC_RABGAP"/>
    <property type="match status" value="1"/>
</dbReference>
<dbReference type="Gene3D" id="1.10.8.270">
    <property type="entry name" value="putative rabgap domain of human tbc1 domain family member 14 like domains"/>
    <property type="match status" value="1"/>
</dbReference>
<gene>
    <name evidence="4" type="ORF">GOODEAATRI_007536</name>
</gene>
<dbReference type="Gene3D" id="1.10.472.80">
    <property type="entry name" value="Ypt/Rab-GAP domain of gyp1p, domain 3"/>
    <property type="match status" value="1"/>
</dbReference>
<evidence type="ECO:0000256" key="1">
    <source>
        <dbReference type="ARBA" id="ARBA00022468"/>
    </source>
</evidence>
<organism evidence="4 5">
    <name type="scientific">Goodea atripinnis</name>
    <dbReference type="NCBI Taxonomy" id="208336"/>
    <lineage>
        <taxon>Eukaryota</taxon>
        <taxon>Metazoa</taxon>
        <taxon>Chordata</taxon>
        <taxon>Craniata</taxon>
        <taxon>Vertebrata</taxon>
        <taxon>Euteleostomi</taxon>
        <taxon>Actinopterygii</taxon>
        <taxon>Neopterygii</taxon>
        <taxon>Teleostei</taxon>
        <taxon>Neoteleostei</taxon>
        <taxon>Acanthomorphata</taxon>
        <taxon>Ovalentaria</taxon>
        <taxon>Atherinomorphae</taxon>
        <taxon>Cyprinodontiformes</taxon>
        <taxon>Goodeidae</taxon>
        <taxon>Goodea</taxon>
    </lineage>
</organism>
<evidence type="ECO:0000313" key="4">
    <source>
        <dbReference type="EMBL" id="MEQ2174393.1"/>
    </source>
</evidence>
<proteinExistence type="predicted"/>
<accession>A0ABV0NSK9</accession>
<keyword evidence="1" id="KW-0343">GTPase activation</keyword>
<dbReference type="SUPFAM" id="SSF47923">
    <property type="entry name" value="Ypt/Rab-GAP domain of gyp1p"/>
    <property type="match status" value="2"/>
</dbReference>
<dbReference type="Pfam" id="PF00566">
    <property type="entry name" value="RabGAP-TBC"/>
    <property type="match status" value="1"/>
</dbReference>
<dbReference type="Proteomes" id="UP001476798">
    <property type="component" value="Unassembled WGS sequence"/>
</dbReference>
<feature type="compositionally biased region" description="Low complexity" evidence="2">
    <location>
        <begin position="286"/>
        <end position="302"/>
    </location>
</feature>
<feature type="region of interest" description="Disordered" evidence="2">
    <location>
        <begin position="277"/>
        <end position="326"/>
    </location>
</feature>
<feature type="compositionally biased region" description="Basic and acidic residues" evidence="2">
    <location>
        <begin position="309"/>
        <end position="326"/>
    </location>
</feature>
<feature type="domain" description="Rab-GAP TBC" evidence="3">
    <location>
        <begin position="1"/>
        <end position="163"/>
    </location>
</feature>
<evidence type="ECO:0000256" key="2">
    <source>
        <dbReference type="SAM" id="MobiDB-lite"/>
    </source>
</evidence>
<comment type="caution">
    <text evidence="4">The sequence shown here is derived from an EMBL/GenBank/DDBJ whole genome shotgun (WGS) entry which is preliminary data.</text>
</comment>
<dbReference type="EMBL" id="JAHRIO010050359">
    <property type="protein sequence ID" value="MEQ2174393.1"/>
    <property type="molecule type" value="Genomic_DNA"/>
</dbReference>
<dbReference type="PANTHER" id="PTHR22957">
    <property type="entry name" value="TBC1 DOMAIN FAMILY MEMBER GTPASE-ACTIVATING PROTEIN"/>
    <property type="match status" value="1"/>
</dbReference>
<protein>
    <recommendedName>
        <fullName evidence="3">Rab-GAP TBC domain-containing protein</fullName>
    </recommendedName>
</protein>
<sequence length="326" mass="37675">MLRQHSDVCVCSCPRRILLNYAVFNPDMGYCQGMSDLVAPLLTEIQDESDTFWCFVGLMENTIFISSPRDEDMERQLVGRSLFFLTVFMFGCRQQFLCHSNAVRMYLRELLRLMLPRFHQHLTRLGEDGLQLLFCHRWILLCFKREFPDTEALRMWEACWAHYQTDYFHLFLCVAIIVLYGEDVTEQQLATDQMLLHFSNLSMHMNGELVLRKCVSLIFGFTLISPVPLFQARSLLYQFRLLPRIPCSLHDLCKLCGPGMWDSRYIPTVECSGEHPDSQSCPYGGTSTPQPSSPSPSSSPNHTPTPPLDGKRGCKKRDIFTFRKQS</sequence>
<dbReference type="SMART" id="SM00164">
    <property type="entry name" value="TBC"/>
    <property type="match status" value="1"/>
</dbReference>